<organism evidence="1 2">
    <name type="scientific">Lasiodiplodia theobromae</name>
    <dbReference type="NCBI Taxonomy" id="45133"/>
    <lineage>
        <taxon>Eukaryota</taxon>
        <taxon>Fungi</taxon>
        <taxon>Dikarya</taxon>
        <taxon>Ascomycota</taxon>
        <taxon>Pezizomycotina</taxon>
        <taxon>Dothideomycetes</taxon>
        <taxon>Dothideomycetes incertae sedis</taxon>
        <taxon>Botryosphaeriales</taxon>
        <taxon>Botryosphaeriaceae</taxon>
        <taxon>Lasiodiplodia</taxon>
    </lineage>
</organism>
<reference evidence="1 2" key="1">
    <citation type="journal article" date="2019" name="Sci. Rep.">
        <title>A multi-omics analysis of the grapevine pathogen Lasiodiplodia theobromae reveals that temperature affects the expression of virulence- and pathogenicity-related genes.</title>
        <authorList>
            <person name="Felix C."/>
            <person name="Meneses R."/>
            <person name="Goncalves M.F.M."/>
            <person name="Tilleman L."/>
            <person name="Duarte A.S."/>
            <person name="Jorrin-Novo J.V."/>
            <person name="Van de Peer Y."/>
            <person name="Deforce D."/>
            <person name="Van Nieuwerburgh F."/>
            <person name="Esteves A.C."/>
            <person name="Alves A."/>
        </authorList>
    </citation>
    <scope>NUCLEOTIDE SEQUENCE [LARGE SCALE GENOMIC DNA]</scope>
    <source>
        <strain evidence="1 2">LA-SOL3</strain>
    </source>
</reference>
<name>A0A5N5D1G6_9PEZI</name>
<dbReference type="EMBL" id="VCHE01000099">
    <property type="protein sequence ID" value="KAB2571529.1"/>
    <property type="molecule type" value="Genomic_DNA"/>
</dbReference>
<dbReference type="OrthoDB" id="3857282at2759"/>
<gene>
    <name evidence="1" type="ORF">DBV05_g9809</name>
</gene>
<keyword evidence="2" id="KW-1185">Reference proteome</keyword>
<comment type="caution">
    <text evidence="1">The sequence shown here is derived from an EMBL/GenBank/DDBJ whole genome shotgun (WGS) entry which is preliminary data.</text>
</comment>
<evidence type="ECO:0000313" key="2">
    <source>
        <dbReference type="Proteomes" id="UP000325902"/>
    </source>
</evidence>
<sequence>MRHSFFHRLPLDLLYYLVKHHIHDSADLLALGASTRAFLFSPMADAPWLFSLLTCIPTLRDFLKRLRRDDFMRACAAEEQQQQQHEQKYPRPTVYNGDGELLVPCGACQSMHRRSLFSDAQLAVRTHASRLCKGSAGVVRLCPHATTTLAQLSALEAMSPHGVWLSCHECVRPQHVTVLLSTMFRFAPEMEFSVVRFVKVDEDVAADGDGSSSGSSLVAVADAEPHLTPEMTFGVLKAAAERYGVVACNHMRLDDPETFKSNVWTPVRLGGHFVHHSSHGCRTRTCRGYVQAVWVYSRTNSGSFRRDYVRLHVTRLLGQSRSTEDKQWLDQIENLEEM</sequence>
<protein>
    <submittedName>
        <fullName evidence="1">Uncharacterized protein</fullName>
    </submittedName>
</protein>
<evidence type="ECO:0000313" key="1">
    <source>
        <dbReference type="EMBL" id="KAB2571529.1"/>
    </source>
</evidence>
<dbReference type="AlphaFoldDB" id="A0A5N5D1G6"/>
<accession>A0A5N5D1G6</accession>
<proteinExistence type="predicted"/>
<dbReference type="Proteomes" id="UP000325902">
    <property type="component" value="Unassembled WGS sequence"/>
</dbReference>